<reference evidence="2" key="1">
    <citation type="submission" date="2021-02" db="EMBL/GenBank/DDBJ databases">
        <authorList>
            <person name="Steward A R."/>
        </authorList>
    </citation>
    <scope>NUCLEOTIDE SEQUENCE</scope>
</reference>
<dbReference type="InterPro" id="IPR001251">
    <property type="entry name" value="CRAL-TRIO_dom"/>
</dbReference>
<dbReference type="CDD" id="cd00170">
    <property type="entry name" value="SEC14"/>
    <property type="match status" value="1"/>
</dbReference>
<dbReference type="Gene3D" id="3.40.525.10">
    <property type="entry name" value="CRAL-TRIO lipid binding domain"/>
    <property type="match status" value="1"/>
</dbReference>
<gene>
    <name evidence="2" type="ORF">PMACD_LOCUS10054</name>
</gene>
<feature type="domain" description="CRAL-TRIO" evidence="1">
    <location>
        <begin position="130"/>
        <end position="231"/>
    </location>
</feature>
<evidence type="ECO:0000259" key="1">
    <source>
        <dbReference type="PROSITE" id="PS50191"/>
    </source>
</evidence>
<accession>A0A821U9X7</accession>
<dbReference type="OrthoDB" id="6432525at2759"/>
<comment type="caution">
    <text evidence="2">The sequence shown here is derived from an EMBL/GenBank/DDBJ whole genome shotgun (WGS) entry which is preliminary data.</text>
</comment>
<dbReference type="GO" id="GO:0016020">
    <property type="term" value="C:membrane"/>
    <property type="evidence" value="ECO:0007669"/>
    <property type="project" value="TreeGrafter"/>
</dbReference>
<evidence type="ECO:0000313" key="3">
    <source>
        <dbReference type="Proteomes" id="UP000663880"/>
    </source>
</evidence>
<dbReference type="SMART" id="SM00516">
    <property type="entry name" value="SEC14"/>
    <property type="match status" value="1"/>
</dbReference>
<dbReference type="PANTHER" id="PTHR10174">
    <property type="entry name" value="ALPHA-TOCOPHEROL TRANSFER PROTEIN-RELATED"/>
    <property type="match status" value="1"/>
</dbReference>
<proteinExistence type="predicted"/>
<name>A0A821U9X7_9NEOP</name>
<dbReference type="InterPro" id="IPR036865">
    <property type="entry name" value="CRAL-TRIO_dom_sf"/>
</dbReference>
<dbReference type="Pfam" id="PF00650">
    <property type="entry name" value="CRAL_TRIO"/>
    <property type="match status" value="1"/>
</dbReference>
<dbReference type="GO" id="GO:1902936">
    <property type="term" value="F:phosphatidylinositol bisphosphate binding"/>
    <property type="evidence" value="ECO:0007669"/>
    <property type="project" value="TreeGrafter"/>
</dbReference>
<keyword evidence="3" id="KW-1185">Reference proteome</keyword>
<dbReference type="PROSITE" id="PS50191">
    <property type="entry name" value="CRAL_TRIO"/>
    <property type="match status" value="1"/>
</dbReference>
<dbReference type="AlphaFoldDB" id="A0A821U9X7"/>
<dbReference type="EMBL" id="CAJOBZ010000029">
    <property type="protein sequence ID" value="CAF4886224.1"/>
    <property type="molecule type" value="Genomic_DNA"/>
</dbReference>
<dbReference type="PANTHER" id="PTHR10174:SF213">
    <property type="entry name" value="CRAL-TRIO DOMAIN-CONTAINING PROTEIN"/>
    <property type="match status" value="1"/>
</dbReference>
<organism evidence="2 3">
    <name type="scientific">Pieris macdunnoughi</name>
    <dbReference type="NCBI Taxonomy" id="345717"/>
    <lineage>
        <taxon>Eukaryota</taxon>
        <taxon>Metazoa</taxon>
        <taxon>Ecdysozoa</taxon>
        <taxon>Arthropoda</taxon>
        <taxon>Hexapoda</taxon>
        <taxon>Insecta</taxon>
        <taxon>Pterygota</taxon>
        <taxon>Neoptera</taxon>
        <taxon>Endopterygota</taxon>
        <taxon>Lepidoptera</taxon>
        <taxon>Glossata</taxon>
        <taxon>Ditrysia</taxon>
        <taxon>Papilionoidea</taxon>
        <taxon>Pieridae</taxon>
        <taxon>Pierinae</taxon>
        <taxon>Pieris</taxon>
    </lineage>
</organism>
<dbReference type="Proteomes" id="UP000663880">
    <property type="component" value="Unassembled WGS sequence"/>
</dbReference>
<evidence type="ECO:0000313" key="2">
    <source>
        <dbReference type="EMBL" id="CAF4886224.1"/>
    </source>
</evidence>
<sequence length="285" mass="32765">MGLKEFPIQEAYEKGIVSSQDVEKVRDLDIILAYHSCNRSIEVAKQLMDLNYSLRTIFTAYFQERSFETTIKRTFRNTLFVALPERTKDGSVVMYCHCVNGDPNEFDVAHNIKAFLMSIDVLQYETGTWPGLEVVINFDGYTIGHMAKIDLRNVQQILYYLQEAIPLKLKKMHLLNTPSYFDRLMTIMKPFIKNEMINLLEFYTDGFKNIGKVLPLAAFPKDVGGNYKTVAELSEEVFKKLEAAQTFFAEENKKRVVESLRPGKVKSYADIFGGVEGSFRKLEID</sequence>
<dbReference type="SUPFAM" id="SSF52087">
    <property type="entry name" value="CRAL/TRIO domain"/>
    <property type="match status" value="1"/>
</dbReference>
<protein>
    <recommendedName>
        <fullName evidence="1">CRAL-TRIO domain-containing protein</fullName>
    </recommendedName>
</protein>